<sequence length="31" mass="3446">MDKGHYDAEGVIAPFGQLPTGTNLIDDYPFY</sequence>
<protein>
    <submittedName>
        <fullName evidence="1">Uncharacterized protein</fullName>
    </submittedName>
</protein>
<dbReference type="HOGENOM" id="CLU_3399758_0_0_1"/>
<keyword evidence="2" id="KW-1185">Reference proteome</keyword>
<evidence type="ECO:0000313" key="2">
    <source>
        <dbReference type="Proteomes" id="UP000008068"/>
    </source>
</evidence>
<evidence type="ECO:0000313" key="1">
    <source>
        <dbReference type="EMBL" id="EGT32205.1"/>
    </source>
</evidence>
<gene>
    <name evidence="1" type="ORF">CAEBREN_32464</name>
</gene>
<reference evidence="2" key="1">
    <citation type="submission" date="2011-07" db="EMBL/GenBank/DDBJ databases">
        <authorList>
            <consortium name="Caenorhabditis brenneri Sequencing and Analysis Consortium"/>
            <person name="Wilson R.K."/>
        </authorList>
    </citation>
    <scope>NUCLEOTIDE SEQUENCE [LARGE SCALE GENOMIC DNA]</scope>
    <source>
        <strain evidence="2">PB2801</strain>
    </source>
</reference>
<dbReference type="InParanoid" id="G0NJ62"/>
<dbReference type="AlphaFoldDB" id="G0NJ62"/>
<proteinExistence type="predicted"/>
<accession>G0NJ62</accession>
<dbReference type="EMBL" id="GL379894">
    <property type="protein sequence ID" value="EGT32205.1"/>
    <property type="molecule type" value="Genomic_DNA"/>
</dbReference>
<name>G0NJ62_CAEBE</name>
<organism evidence="2">
    <name type="scientific">Caenorhabditis brenneri</name>
    <name type="common">Nematode worm</name>
    <dbReference type="NCBI Taxonomy" id="135651"/>
    <lineage>
        <taxon>Eukaryota</taxon>
        <taxon>Metazoa</taxon>
        <taxon>Ecdysozoa</taxon>
        <taxon>Nematoda</taxon>
        <taxon>Chromadorea</taxon>
        <taxon>Rhabditida</taxon>
        <taxon>Rhabditina</taxon>
        <taxon>Rhabditomorpha</taxon>
        <taxon>Rhabditoidea</taxon>
        <taxon>Rhabditidae</taxon>
        <taxon>Peloderinae</taxon>
        <taxon>Caenorhabditis</taxon>
    </lineage>
</organism>
<dbReference type="Proteomes" id="UP000008068">
    <property type="component" value="Unassembled WGS sequence"/>
</dbReference>